<evidence type="ECO:0000256" key="3">
    <source>
        <dbReference type="ARBA" id="ARBA00022729"/>
    </source>
</evidence>
<evidence type="ECO:0000313" key="10">
    <source>
        <dbReference type="EMBL" id="KAI7732380.1"/>
    </source>
</evidence>
<evidence type="ECO:0000256" key="2">
    <source>
        <dbReference type="ARBA" id="ARBA00022670"/>
    </source>
</evidence>
<dbReference type="SMART" id="SM00645">
    <property type="entry name" value="Pept_C1"/>
    <property type="match status" value="3"/>
</dbReference>
<feature type="domain" description="Peptidase C1A papain C-terminal" evidence="8">
    <location>
        <begin position="321"/>
        <end position="492"/>
    </location>
</feature>
<dbReference type="FunFam" id="3.90.70.10:FF:000204">
    <property type="entry name" value="Papain"/>
    <property type="match status" value="1"/>
</dbReference>
<dbReference type="PROSITE" id="PS00139">
    <property type="entry name" value="THIOL_PROTEASE_CYS"/>
    <property type="match status" value="2"/>
</dbReference>
<dbReference type="EMBL" id="JAMZMK010010248">
    <property type="protein sequence ID" value="KAI7732380.1"/>
    <property type="molecule type" value="Genomic_DNA"/>
</dbReference>
<keyword evidence="5" id="KW-0788">Thiol protease</keyword>
<keyword evidence="2" id="KW-0645">Protease</keyword>
<dbReference type="InterPro" id="IPR013201">
    <property type="entry name" value="Prot_inhib_I29"/>
</dbReference>
<dbReference type="GO" id="GO:0008234">
    <property type="term" value="F:cysteine-type peptidase activity"/>
    <property type="evidence" value="ECO:0007669"/>
    <property type="project" value="UniProtKB-KW"/>
</dbReference>
<keyword evidence="11" id="KW-1185">Reference proteome</keyword>
<dbReference type="InterPro" id="IPR025660">
    <property type="entry name" value="Pept_his_AS"/>
</dbReference>
<dbReference type="InterPro" id="IPR038765">
    <property type="entry name" value="Papain-like_cys_pep_sf"/>
</dbReference>
<comment type="similarity">
    <text evidence="1">Belongs to the peptidase C1 family.</text>
</comment>
<comment type="caution">
    <text evidence="10">The sequence shown here is derived from an EMBL/GenBank/DDBJ whole genome shotgun (WGS) entry which is preliminary data.</text>
</comment>
<dbReference type="InterPro" id="IPR000169">
    <property type="entry name" value="Pept_cys_AS"/>
</dbReference>
<dbReference type="InterPro" id="IPR000668">
    <property type="entry name" value="Peptidase_C1A_C"/>
</dbReference>
<feature type="non-terminal residue" evidence="10">
    <location>
        <position position="1"/>
    </location>
</feature>
<evidence type="ECO:0000256" key="1">
    <source>
        <dbReference type="ARBA" id="ARBA00008455"/>
    </source>
</evidence>
<dbReference type="Proteomes" id="UP001206925">
    <property type="component" value="Unassembled WGS sequence"/>
</dbReference>
<keyword evidence="7" id="KW-1015">Disulfide bond</keyword>
<dbReference type="InterPro" id="IPR039417">
    <property type="entry name" value="Peptidase_C1A_papain-like"/>
</dbReference>
<dbReference type="CDD" id="cd02248">
    <property type="entry name" value="Peptidase_C1A"/>
    <property type="match status" value="3"/>
</dbReference>
<proteinExistence type="inferred from homology"/>
<evidence type="ECO:0000313" key="11">
    <source>
        <dbReference type="Proteomes" id="UP001206925"/>
    </source>
</evidence>
<dbReference type="FunFam" id="3.90.70.10:FF:000023">
    <property type="entry name" value="Senescence-specific cysteine protease SAG39"/>
    <property type="match status" value="1"/>
</dbReference>
<dbReference type="GO" id="GO:0006508">
    <property type="term" value="P:proteolysis"/>
    <property type="evidence" value="ECO:0007669"/>
    <property type="project" value="UniProtKB-KW"/>
</dbReference>
<protein>
    <submittedName>
        <fullName evidence="10">Uncharacterized protein</fullName>
    </submittedName>
</protein>
<evidence type="ECO:0000259" key="8">
    <source>
        <dbReference type="SMART" id="SM00645"/>
    </source>
</evidence>
<dbReference type="PROSITE" id="PS00639">
    <property type="entry name" value="THIOL_PROTEASE_HIS"/>
    <property type="match status" value="2"/>
</dbReference>
<dbReference type="PRINTS" id="PR00705">
    <property type="entry name" value="PAPAIN"/>
</dbReference>
<evidence type="ECO:0000259" key="9">
    <source>
        <dbReference type="SMART" id="SM00848"/>
    </source>
</evidence>
<keyword evidence="4" id="KW-0378">Hydrolase</keyword>
<dbReference type="SUPFAM" id="SSF54001">
    <property type="entry name" value="Cysteine proteinases"/>
    <property type="match status" value="3"/>
</dbReference>
<feature type="domain" description="Cathepsin propeptide inhibitor" evidence="9">
    <location>
        <begin position="18"/>
        <end position="74"/>
    </location>
</feature>
<evidence type="ECO:0000256" key="4">
    <source>
        <dbReference type="ARBA" id="ARBA00022801"/>
    </source>
</evidence>
<feature type="domain" description="Peptidase C1A papain C-terminal" evidence="8">
    <location>
        <begin position="107"/>
        <end position="320"/>
    </location>
</feature>
<keyword evidence="3" id="KW-0732">Signal</keyword>
<dbReference type="PANTHER" id="PTHR12411">
    <property type="entry name" value="CYSTEINE PROTEASE FAMILY C1-RELATED"/>
    <property type="match status" value="1"/>
</dbReference>
<dbReference type="InterPro" id="IPR025661">
    <property type="entry name" value="Pept_asp_AS"/>
</dbReference>
<dbReference type="Pfam" id="PF08246">
    <property type="entry name" value="Inhibitor_I29"/>
    <property type="match status" value="1"/>
</dbReference>
<gene>
    <name evidence="10" type="ORF">M8C21_016336</name>
</gene>
<dbReference type="Gene3D" id="3.90.70.10">
    <property type="entry name" value="Cysteine proteinases"/>
    <property type="match status" value="3"/>
</dbReference>
<organism evidence="10 11">
    <name type="scientific">Ambrosia artemisiifolia</name>
    <name type="common">Common ragweed</name>
    <dbReference type="NCBI Taxonomy" id="4212"/>
    <lineage>
        <taxon>Eukaryota</taxon>
        <taxon>Viridiplantae</taxon>
        <taxon>Streptophyta</taxon>
        <taxon>Embryophyta</taxon>
        <taxon>Tracheophyta</taxon>
        <taxon>Spermatophyta</taxon>
        <taxon>Magnoliopsida</taxon>
        <taxon>eudicotyledons</taxon>
        <taxon>Gunneridae</taxon>
        <taxon>Pentapetalae</taxon>
        <taxon>asterids</taxon>
        <taxon>campanulids</taxon>
        <taxon>Asterales</taxon>
        <taxon>Asteraceae</taxon>
        <taxon>Asteroideae</taxon>
        <taxon>Heliantheae alliance</taxon>
        <taxon>Heliantheae</taxon>
        <taxon>Ambrosia</taxon>
    </lineage>
</organism>
<dbReference type="PROSITE" id="PS00640">
    <property type="entry name" value="THIOL_PROTEASE_ASN"/>
    <property type="match status" value="1"/>
</dbReference>
<dbReference type="AlphaFoldDB" id="A0AAD5BZU1"/>
<dbReference type="Gene3D" id="2.40.50.170">
    <property type="entry name" value="Cysteine proteinases. Chain C"/>
    <property type="match status" value="1"/>
</dbReference>
<dbReference type="Pfam" id="PF00112">
    <property type="entry name" value="Peptidase_C1"/>
    <property type="match status" value="3"/>
</dbReference>
<evidence type="ECO:0000256" key="5">
    <source>
        <dbReference type="ARBA" id="ARBA00022807"/>
    </source>
</evidence>
<evidence type="ECO:0000256" key="7">
    <source>
        <dbReference type="ARBA" id="ARBA00023157"/>
    </source>
</evidence>
<dbReference type="SMART" id="SM00848">
    <property type="entry name" value="Inhibitor_I29"/>
    <property type="match status" value="1"/>
</dbReference>
<keyword evidence="6" id="KW-0865">Zymogen</keyword>
<name>A0AAD5BZU1_AMBAR</name>
<accession>A0AAD5BZU1</accession>
<reference evidence="10" key="1">
    <citation type="submission" date="2022-06" db="EMBL/GenBank/DDBJ databases">
        <title>Uncovering the hologenomic basis of an extraordinary plant invasion.</title>
        <authorList>
            <person name="Bieker V.C."/>
            <person name="Martin M.D."/>
            <person name="Gilbert T."/>
            <person name="Hodgins K."/>
            <person name="Battlay P."/>
            <person name="Petersen B."/>
            <person name="Wilson J."/>
        </authorList>
    </citation>
    <scope>NUCLEOTIDE SEQUENCE</scope>
    <source>
        <strain evidence="10">AA19_3_7</strain>
        <tissue evidence="10">Leaf</tissue>
    </source>
</reference>
<sequence length="741" mass="81630">VVQSFDFHETEEGLWELYERWRSHHNVAETNHHEKHRRFNVFKSNLQHVYNTNKMNKPYKLKLNMFADMTNYEFRGAYAGSNIRHHRMFYGERVGNKSFMYANEDNVPTSVDWRKKNAVTPVKNQGQCGSCWAFSTVVAVEGINQIKSKKLVSLSEQQLIDCDNTQNHGCNGGLMDLAFEFIKKNGGLTSEDNYPYKAAAGSCNTLKENDQAITIDGHEDVPVNDEDALMKAVANQPVSVAIDAGESVISHLYTIQQGVFTGKCGTELNHGVAVVGYATSEAGLNDGETDGGENGYIRMRRGIPDKKGLCGIAMEASYPRLIGGFVARLSPSRNKDRSCWAFAAISAVETINAIRTKKLVSLSEQQLIDCDTDGRNNGCGGGIIYDAFTFITEKGGISTDESYPYVGERRPCDPKKFGHHSVTLHGNEEVPKNSEEAMMKAVAHGPVTIGMDSSGEDFMFYKEGVYTGPNSWGEQWGESGYIRMQRGPGAPQPSGMCGMRRNAVTPPKNQGVCGGCWAFSTVVSVEGLNAIQTGELVSLSEQQLIDCANGVNNGCHGGLMEPAFTFLQQQGGLTTEKNYPFTFRTGTCDPAKIGKQLVTIDGFEDVPELNEEALMKAVANQPVSAAIEANGHDFQFYSTGVFTGQCGIDVNHAIAIVGYDTTPEGLKYWIVKNSWGPFWGEDGYIRLQRGVPEPMGLCGINVLPSYPVAHDRVAIRHDTCEAEENIENKRDIPYNRKKIYC</sequence>
<dbReference type="InterPro" id="IPR013128">
    <property type="entry name" value="Peptidase_C1A"/>
</dbReference>
<feature type="domain" description="Peptidase C1A papain C-terminal" evidence="8">
    <location>
        <begin position="501"/>
        <end position="708"/>
    </location>
</feature>
<evidence type="ECO:0000256" key="6">
    <source>
        <dbReference type="ARBA" id="ARBA00023145"/>
    </source>
</evidence>